<reference evidence="1 2" key="1">
    <citation type="submission" date="2019-05" db="EMBL/GenBank/DDBJ databases">
        <title>Another draft genome of Portunus trituberculatus and its Hox gene families provides insights of decapod evolution.</title>
        <authorList>
            <person name="Jeong J.-H."/>
            <person name="Song I."/>
            <person name="Kim S."/>
            <person name="Choi T."/>
            <person name="Kim D."/>
            <person name="Ryu S."/>
            <person name="Kim W."/>
        </authorList>
    </citation>
    <scope>NUCLEOTIDE SEQUENCE [LARGE SCALE GENOMIC DNA]</scope>
    <source>
        <tissue evidence="1">Muscle</tissue>
    </source>
</reference>
<organism evidence="1 2">
    <name type="scientific">Portunus trituberculatus</name>
    <name type="common">Swimming crab</name>
    <name type="synonym">Neptunus trituberculatus</name>
    <dbReference type="NCBI Taxonomy" id="210409"/>
    <lineage>
        <taxon>Eukaryota</taxon>
        <taxon>Metazoa</taxon>
        <taxon>Ecdysozoa</taxon>
        <taxon>Arthropoda</taxon>
        <taxon>Crustacea</taxon>
        <taxon>Multicrustacea</taxon>
        <taxon>Malacostraca</taxon>
        <taxon>Eumalacostraca</taxon>
        <taxon>Eucarida</taxon>
        <taxon>Decapoda</taxon>
        <taxon>Pleocyemata</taxon>
        <taxon>Brachyura</taxon>
        <taxon>Eubrachyura</taxon>
        <taxon>Portunoidea</taxon>
        <taxon>Portunidae</taxon>
        <taxon>Portuninae</taxon>
        <taxon>Portunus</taxon>
    </lineage>
</organism>
<comment type="caution">
    <text evidence="1">The sequence shown here is derived from an EMBL/GenBank/DDBJ whole genome shotgun (WGS) entry which is preliminary data.</text>
</comment>
<proteinExistence type="predicted"/>
<evidence type="ECO:0000313" key="1">
    <source>
        <dbReference type="EMBL" id="MPC66667.1"/>
    </source>
</evidence>
<dbReference type="EMBL" id="VSRR010025094">
    <property type="protein sequence ID" value="MPC66667.1"/>
    <property type="molecule type" value="Genomic_DNA"/>
</dbReference>
<protein>
    <submittedName>
        <fullName evidence="1">Uncharacterized protein</fullName>
    </submittedName>
</protein>
<sequence>MSDDAIFTNHITNIVHTGKKLAGWILRTCKIRDSTCMLSLWKSLVVPRVEYCCQLWSPHKV</sequence>
<evidence type="ECO:0000313" key="2">
    <source>
        <dbReference type="Proteomes" id="UP000324222"/>
    </source>
</evidence>
<name>A0A5B7HBL5_PORTR</name>
<dbReference type="AlphaFoldDB" id="A0A5B7HBL5"/>
<dbReference type="Proteomes" id="UP000324222">
    <property type="component" value="Unassembled WGS sequence"/>
</dbReference>
<keyword evidence="2" id="KW-1185">Reference proteome</keyword>
<accession>A0A5B7HBL5</accession>
<gene>
    <name evidence="1" type="ORF">E2C01_060818</name>
</gene>